<dbReference type="SMART" id="SM00320">
    <property type="entry name" value="WD40"/>
    <property type="match status" value="3"/>
</dbReference>
<dbReference type="Pfam" id="PF00400">
    <property type="entry name" value="WD40"/>
    <property type="match status" value="1"/>
</dbReference>
<reference evidence="8" key="1">
    <citation type="submission" date="2021-01" db="EMBL/GenBank/DDBJ databases">
        <authorList>
            <person name="Corre E."/>
            <person name="Pelletier E."/>
            <person name="Niang G."/>
            <person name="Scheremetjew M."/>
            <person name="Finn R."/>
            <person name="Kale V."/>
            <person name="Holt S."/>
            <person name="Cochrane G."/>
            <person name="Meng A."/>
            <person name="Brown T."/>
            <person name="Cohen L."/>
        </authorList>
    </citation>
    <scope>NUCLEOTIDE SEQUENCE</scope>
    <source>
        <strain evidence="8">CCMP127</strain>
    </source>
</reference>
<dbReference type="GO" id="GO:0005737">
    <property type="term" value="C:cytoplasm"/>
    <property type="evidence" value="ECO:0007669"/>
    <property type="project" value="TreeGrafter"/>
</dbReference>
<dbReference type="InterPro" id="IPR036322">
    <property type="entry name" value="WD40_repeat_dom_sf"/>
</dbReference>
<evidence type="ECO:0000256" key="1">
    <source>
        <dbReference type="ARBA" id="ARBA00005156"/>
    </source>
</evidence>
<dbReference type="EMBL" id="HBIM01010017">
    <property type="protein sequence ID" value="CAE0410981.1"/>
    <property type="molecule type" value="Transcribed_RNA"/>
</dbReference>
<dbReference type="GO" id="GO:0017183">
    <property type="term" value="P:protein histidyl modification to diphthamide"/>
    <property type="evidence" value="ECO:0007669"/>
    <property type="project" value="TreeGrafter"/>
</dbReference>
<keyword evidence="3" id="KW-0677">Repeat</keyword>
<evidence type="ECO:0000256" key="7">
    <source>
        <dbReference type="ARBA" id="ARBA00047551"/>
    </source>
</evidence>
<dbReference type="PANTHER" id="PTHR46042">
    <property type="entry name" value="DIPHTHINE METHYLTRANSFERASE"/>
    <property type="match status" value="1"/>
</dbReference>
<dbReference type="EC" id="3.1.1.97" evidence="6"/>
<evidence type="ECO:0000313" key="8">
    <source>
        <dbReference type="EMBL" id="CAE0410981.1"/>
    </source>
</evidence>
<keyword evidence="2" id="KW-0853">WD repeat</keyword>
<comment type="similarity">
    <text evidence="5">Belongs to the DPH7 family.</text>
</comment>
<evidence type="ECO:0000256" key="2">
    <source>
        <dbReference type="ARBA" id="ARBA00022574"/>
    </source>
</evidence>
<evidence type="ECO:0000256" key="3">
    <source>
        <dbReference type="ARBA" id="ARBA00022737"/>
    </source>
</evidence>
<dbReference type="SUPFAM" id="SSF50978">
    <property type="entry name" value="WD40 repeat-like"/>
    <property type="match status" value="1"/>
</dbReference>
<proteinExistence type="inferred from homology"/>
<gene>
    <name evidence="8" type="ORF">ACOF00016_LOCUS8391</name>
</gene>
<evidence type="ECO:0000256" key="4">
    <source>
        <dbReference type="ARBA" id="ARBA00022801"/>
    </source>
</evidence>
<keyword evidence="4" id="KW-0378">Hydrolase</keyword>
<dbReference type="InterPro" id="IPR001680">
    <property type="entry name" value="WD40_rpt"/>
</dbReference>
<name>A0A7S3L4B7_9STRA</name>
<dbReference type="Gene3D" id="2.130.10.10">
    <property type="entry name" value="YVTN repeat-like/Quinoprotein amine dehydrogenase"/>
    <property type="match status" value="1"/>
</dbReference>
<evidence type="ECO:0000256" key="5">
    <source>
        <dbReference type="ARBA" id="ARBA00038092"/>
    </source>
</evidence>
<dbReference type="InterPro" id="IPR015943">
    <property type="entry name" value="WD40/YVTN_repeat-like_dom_sf"/>
</dbReference>
<dbReference type="InterPro" id="IPR052415">
    <property type="entry name" value="Diphthine_MTase"/>
</dbReference>
<organism evidence="8">
    <name type="scientific">Amphora coffeiformis</name>
    <dbReference type="NCBI Taxonomy" id="265554"/>
    <lineage>
        <taxon>Eukaryota</taxon>
        <taxon>Sar</taxon>
        <taxon>Stramenopiles</taxon>
        <taxon>Ochrophyta</taxon>
        <taxon>Bacillariophyta</taxon>
        <taxon>Bacillariophyceae</taxon>
        <taxon>Bacillariophycidae</taxon>
        <taxon>Thalassiophysales</taxon>
        <taxon>Catenulaceae</taxon>
        <taxon>Amphora</taxon>
    </lineage>
</organism>
<protein>
    <recommendedName>
        <fullName evidence="6">methylated diphthine methylhydrolase</fullName>
        <ecNumber evidence="6">3.1.1.97</ecNumber>
    </recommendedName>
</protein>
<evidence type="ECO:0000256" key="6">
    <source>
        <dbReference type="ARBA" id="ARBA00039131"/>
    </source>
</evidence>
<dbReference type="PANTHER" id="PTHR46042:SF1">
    <property type="entry name" value="DIPHTHINE METHYLTRANSFERASE"/>
    <property type="match status" value="1"/>
</dbReference>
<comment type="catalytic activity">
    <reaction evidence="7">
        <text>diphthine methyl ester-[translation elongation factor 2] + H2O = diphthine-[translation elongation factor 2] + methanol + H(+)</text>
        <dbReference type="Rhea" id="RHEA:42656"/>
        <dbReference type="Rhea" id="RHEA-COMP:10172"/>
        <dbReference type="Rhea" id="RHEA-COMP:10173"/>
        <dbReference type="ChEBI" id="CHEBI:15377"/>
        <dbReference type="ChEBI" id="CHEBI:15378"/>
        <dbReference type="ChEBI" id="CHEBI:17790"/>
        <dbReference type="ChEBI" id="CHEBI:79005"/>
        <dbReference type="ChEBI" id="CHEBI:82696"/>
        <dbReference type="EC" id="3.1.1.97"/>
    </reaction>
</comment>
<dbReference type="AlphaFoldDB" id="A0A7S3L4B7"/>
<dbReference type="GO" id="GO:0061685">
    <property type="term" value="F:diphthine methylesterase activity"/>
    <property type="evidence" value="ECO:0007669"/>
    <property type="project" value="UniProtKB-EC"/>
</dbReference>
<accession>A0A7S3L4B7</accession>
<sequence length="425" mass="46935">MASPLALSMDAITSALNPCSLETIQEPLKVGDDRDDKSSSSSYVWPLVLCCYQLDESIGRRRGKLDLFHVKVPDIASDKPVLPLQFGKPEEILLPEETSGILDGKWAHARGRRLFATAHASGEIKIHQLRKKMNDETIDAAAPECCFTLDFVARSELPSNTGGIPPLCISLNWATKTTTTTLAGLLENPSDSPLPIVSTYSNGKVAVHDVIFLENGGVSIVERDSWDAHNMFTNPAEVWSADFVGPEAVLSCGDEGKLKLWDARATNRPMHVMSPFDAGATCASAHPRHEYLVACGSYDETICLYDTRYLSVKAPVSRSRELGGGIWRIKWHPYLDERMLVAAMHGGCRVVEVDNLESLQGTPYDTEDEEPQFSFGVTKKFTEHQSMAYGADWLVCKHPTRNGFFEAAASCSFYDRAVFLWDTLP</sequence>
<comment type="pathway">
    <text evidence="1">Protein modification; peptidyl-diphthamide biosynthesis.</text>
</comment>